<sequence>MEKEKVKKVMERLMKPFRLRSSKDRKPLSEEQKRKRAGFVVYPLMFLLCLGSFYLIFSPSGQERERQDKGQGFNTEIPSPEDSRLEGNKKDAYEKALMEQESRKRKTFFEAAESMFAKEERKDSVRLPDNIPPERQTNTETETEKGNAGPVSSSAGAYREMNRTLGSIYEPRTDPEKARLLERIEELERMQQQQQKQEPLSGMEEKMILMEKSYELAAKYNNRQAVETPSPVRKAEYKKAIPVKQVHNEVVSSLSRPMSDEEFISAFSGERNAGFNTAVGRKTVTEGNTIAACVHGTQTVSDGQALRLRLTEPMSVAGRFIPKGTVLVGGTRIQGERLEIMVNAVEYKGTILPVELEVYDLDGQQGILVPGSLEYDAAREIAANMGTSMNSSINISTDAGAQIASDLGKGVIQGVSQYISKRMRTVKITLKAGHRVLLHSPEK</sequence>
<dbReference type="AlphaFoldDB" id="A0AA37KGF2"/>
<dbReference type="EMBL" id="BQOB01000001">
    <property type="protein sequence ID" value="GKH82173.1"/>
    <property type="molecule type" value="Genomic_DNA"/>
</dbReference>
<feature type="region of interest" description="Disordered" evidence="1">
    <location>
        <begin position="1"/>
        <end position="32"/>
    </location>
</feature>
<gene>
    <name evidence="4" type="ORF">CE91St7_30570</name>
</gene>
<name>A0AA37KGF2_9BACT</name>
<dbReference type="Pfam" id="PF12508">
    <property type="entry name" value="Transposon_TraM"/>
    <property type="match status" value="1"/>
</dbReference>
<feature type="compositionally biased region" description="Basic and acidic residues" evidence="1">
    <location>
        <begin position="81"/>
        <end position="92"/>
    </location>
</feature>
<feature type="region of interest" description="Disordered" evidence="1">
    <location>
        <begin position="119"/>
        <end position="155"/>
    </location>
</feature>
<feature type="region of interest" description="Disordered" evidence="1">
    <location>
        <begin position="64"/>
        <end position="92"/>
    </location>
</feature>
<organism evidence="4 5">
    <name type="scientific">Phocaeicola dorei</name>
    <dbReference type="NCBI Taxonomy" id="357276"/>
    <lineage>
        <taxon>Bacteria</taxon>
        <taxon>Pseudomonadati</taxon>
        <taxon>Bacteroidota</taxon>
        <taxon>Bacteroidia</taxon>
        <taxon>Bacteroidales</taxon>
        <taxon>Bacteroidaceae</taxon>
        <taxon>Phocaeicola</taxon>
    </lineage>
</organism>
<evidence type="ECO:0000313" key="4">
    <source>
        <dbReference type="EMBL" id="GKH82173.1"/>
    </source>
</evidence>
<reference evidence="4" key="1">
    <citation type="submission" date="2022-01" db="EMBL/GenBank/DDBJ databases">
        <title>Novel bile acid biosynthetic pathways are enriched in the microbiome of centenarians.</title>
        <authorList>
            <person name="Sato Y."/>
            <person name="Atarashi K."/>
            <person name="Plichta R.D."/>
            <person name="Arai Y."/>
            <person name="Sasajima S."/>
            <person name="Kearney M.S."/>
            <person name="Suda W."/>
            <person name="Takeshita K."/>
            <person name="Sasaki T."/>
            <person name="Okamoto S."/>
            <person name="Skelly N.A."/>
            <person name="Okamura Y."/>
            <person name="Vlamakis H."/>
            <person name="Li Y."/>
            <person name="Tanoue T."/>
            <person name="Takei H."/>
            <person name="Nittono H."/>
            <person name="Narushima S."/>
            <person name="Irie J."/>
            <person name="Itoh H."/>
            <person name="Moriya K."/>
            <person name="Sugiura Y."/>
            <person name="Suematsu M."/>
            <person name="Moritoki N."/>
            <person name="Shibata S."/>
            <person name="Littman R.D."/>
            <person name="Fischbach A.M."/>
            <person name="Uwamino Y."/>
            <person name="Inoue T."/>
            <person name="Honda A."/>
            <person name="Hattori M."/>
            <person name="Murai T."/>
            <person name="Xavier J.R."/>
            <person name="Hirose N."/>
            <person name="Honda K."/>
        </authorList>
    </citation>
    <scope>NUCLEOTIDE SEQUENCE</scope>
    <source>
        <strain evidence="4">CE91-St7</strain>
    </source>
</reference>
<feature type="domain" description="Conjugative transposon TraM C-terminal" evidence="3">
    <location>
        <begin position="290"/>
        <end position="438"/>
    </location>
</feature>
<dbReference type="InterPro" id="IPR022187">
    <property type="entry name" value="Conjug_transposon_TraM"/>
</dbReference>
<feature type="transmembrane region" description="Helical" evidence="2">
    <location>
        <begin position="39"/>
        <end position="57"/>
    </location>
</feature>
<evidence type="ECO:0000256" key="1">
    <source>
        <dbReference type="SAM" id="MobiDB-lite"/>
    </source>
</evidence>
<keyword evidence="2" id="KW-0472">Membrane</keyword>
<evidence type="ECO:0000313" key="5">
    <source>
        <dbReference type="Proteomes" id="UP001055104"/>
    </source>
</evidence>
<dbReference type="Proteomes" id="UP001055104">
    <property type="component" value="Unassembled WGS sequence"/>
</dbReference>
<evidence type="ECO:0000256" key="2">
    <source>
        <dbReference type="SAM" id="Phobius"/>
    </source>
</evidence>
<proteinExistence type="predicted"/>
<feature type="compositionally biased region" description="Basic and acidic residues" evidence="1">
    <location>
        <begin position="21"/>
        <end position="32"/>
    </location>
</feature>
<keyword evidence="2" id="KW-1133">Transmembrane helix</keyword>
<dbReference type="RefSeq" id="WP_373873991.1">
    <property type="nucleotide sequence ID" value="NZ_BQOA01000001.1"/>
</dbReference>
<dbReference type="InterPro" id="IPR055407">
    <property type="entry name" value="TraM_C"/>
</dbReference>
<keyword evidence="2" id="KW-0812">Transmembrane</keyword>
<protein>
    <submittedName>
        <fullName evidence="4">Conjugative transposon protein TraM</fullName>
    </submittedName>
</protein>
<accession>A0AA37KGF2</accession>
<evidence type="ECO:0000259" key="3">
    <source>
        <dbReference type="Pfam" id="PF12508"/>
    </source>
</evidence>
<comment type="caution">
    <text evidence="4">The sequence shown here is derived from an EMBL/GenBank/DDBJ whole genome shotgun (WGS) entry which is preliminary data.</text>
</comment>
<feature type="compositionally biased region" description="Basic and acidic residues" evidence="1">
    <location>
        <begin position="1"/>
        <end position="14"/>
    </location>
</feature>
<dbReference type="NCBIfam" id="TIGR03779">
    <property type="entry name" value="Bac_Flav_CT_M"/>
    <property type="match status" value="1"/>
</dbReference>